<comment type="caution">
    <text evidence="3">The sequence shown here is derived from an EMBL/GenBank/DDBJ whole genome shotgun (WGS) entry which is preliminary data.</text>
</comment>
<gene>
    <name evidence="3" type="ORF">ALP92_102691</name>
    <name evidence="2" type="ORF">ALQ36_102652</name>
</gene>
<proteinExistence type="predicted"/>
<dbReference type="AlphaFoldDB" id="A0A3M5TH21"/>
<keyword evidence="1" id="KW-1133">Transmembrane helix</keyword>
<name>A0A3M5TH21_9PSED</name>
<accession>A0A3M5TH21</accession>
<keyword evidence="1" id="KW-0812">Transmembrane</keyword>
<evidence type="ECO:0000313" key="5">
    <source>
        <dbReference type="Proteomes" id="UP000281350"/>
    </source>
</evidence>
<dbReference type="EMBL" id="RBRQ01000038">
    <property type="protein sequence ID" value="RMR14682.1"/>
    <property type="molecule type" value="Genomic_DNA"/>
</dbReference>
<evidence type="ECO:0000313" key="4">
    <source>
        <dbReference type="Proteomes" id="UP000276615"/>
    </source>
</evidence>
<evidence type="ECO:0000256" key="1">
    <source>
        <dbReference type="SAM" id="Phobius"/>
    </source>
</evidence>
<organism evidence="3 4">
    <name type="scientific">Pseudomonas syringae pv. primulae</name>
    <dbReference type="NCBI Taxonomy" id="251707"/>
    <lineage>
        <taxon>Bacteria</taxon>
        <taxon>Pseudomonadati</taxon>
        <taxon>Pseudomonadota</taxon>
        <taxon>Gammaproteobacteria</taxon>
        <taxon>Pseudomonadales</taxon>
        <taxon>Pseudomonadaceae</taxon>
        <taxon>Pseudomonas</taxon>
    </lineage>
</organism>
<keyword evidence="1" id="KW-0472">Membrane</keyword>
<reference evidence="4 5" key="1">
    <citation type="submission" date="2018-08" db="EMBL/GenBank/DDBJ databases">
        <title>Recombination of ecologically and evolutionarily significant loci maintains genetic cohesion in the Pseudomonas syringae species complex.</title>
        <authorList>
            <person name="Dillon M."/>
            <person name="Thakur S."/>
            <person name="Almeida R.N.D."/>
            <person name="Weir B.S."/>
            <person name="Guttman D.S."/>
        </authorList>
    </citation>
    <scope>NUCLEOTIDE SEQUENCE [LARGE SCALE GENOMIC DNA]</scope>
    <source>
        <strain evidence="2 5">ICMP 2732</strain>
        <strain evidence="3 4">ICMP 8670</strain>
    </source>
</reference>
<dbReference type="EMBL" id="RBPY01000021">
    <property type="protein sequence ID" value="RMO82084.1"/>
    <property type="molecule type" value="Genomic_DNA"/>
</dbReference>
<feature type="transmembrane region" description="Helical" evidence="1">
    <location>
        <begin position="12"/>
        <end position="29"/>
    </location>
</feature>
<dbReference type="Proteomes" id="UP000281350">
    <property type="component" value="Unassembled WGS sequence"/>
</dbReference>
<dbReference type="Proteomes" id="UP000276615">
    <property type="component" value="Unassembled WGS sequence"/>
</dbReference>
<evidence type="ECO:0000313" key="3">
    <source>
        <dbReference type="EMBL" id="RMR14682.1"/>
    </source>
</evidence>
<sequence>MLSLVDDSGFQPRVTVMLLVTIAIFDFVSDQAFKKPLPMLLIAQNPAFSKADTRIVLDNAIRKIAC</sequence>
<protein>
    <submittedName>
        <fullName evidence="3">Uncharacterized protein</fullName>
    </submittedName>
</protein>
<evidence type="ECO:0000313" key="2">
    <source>
        <dbReference type="EMBL" id="RMO82084.1"/>
    </source>
</evidence>